<dbReference type="InterPro" id="IPR052337">
    <property type="entry name" value="SAT4-like"/>
</dbReference>
<dbReference type="Proteomes" id="UP000076584">
    <property type="component" value="Unassembled WGS sequence"/>
</dbReference>
<dbReference type="EMBL" id="LFIW01002023">
    <property type="protein sequence ID" value="KZL79748.1"/>
    <property type="molecule type" value="Genomic_DNA"/>
</dbReference>
<feature type="transmembrane region" description="Helical" evidence="7">
    <location>
        <begin position="106"/>
        <end position="128"/>
    </location>
</feature>
<evidence type="ECO:0000256" key="4">
    <source>
        <dbReference type="ARBA" id="ARBA00023136"/>
    </source>
</evidence>
<comment type="similarity">
    <text evidence="5">Belongs to the SAT4 family.</text>
</comment>
<feature type="transmembrane region" description="Helical" evidence="7">
    <location>
        <begin position="60"/>
        <end position="86"/>
    </location>
</feature>
<organism evidence="9 10">
    <name type="scientific">Colletotrichum incanum</name>
    <name type="common">Soybean anthracnose fungus</name>
    <dbReference type="NCBI Taxonomy" id="1573173"/>
    <lineage>
        <taxon>Eukaryota</taxon>
        <taxon>Fungi</taxon>
        <taxon>Dikarya</taxon>
        <taxon>Ascomycota</taxon>
        <taxon>Pezizomycotina</taxon>
        <taxon>Sordariomycetes</taxon>
        <taxon>Hypocreomycetidae</taxon>
        <taxon>Glomerellales</taxon>
        <taxon>Glomerellaceae</taxon>
        <taxon>Colletotrichum</taxon>
        <taxon>Colletotrichum spaethianum species complex</taxon>
    </lineage>
</organism>
<feature type="region of interest" description="Disordered" evidence="6">
    <location>
        <begin position="288"/>
        <end position="316"/>
    </location>
</feature>
<feature type="domain" description="Rhodopsin" evidence="8">
    <location>
        <begin position="44"/>
        <end position="283"/>
    </location>
</feature>
<feature type="transmembrane region" description="Helical" evidence="7">
    <location>
        <begin position="187"/>
        <end position="209"/>
    </location>
</feature>
<keyword evidence="2 7" id="KW-0812">Transmembrane</keyword>
<comment type="subcellular location">
    <subcellularLocation>
        <location evidence="1">Membrane</location>
        <topology evidence="1">Multi-pass membrane protein</topology>
    </subcellularLocation>
</comment>
<dbReference type="Pfam" id="PF20684">
    <property type="entry name" value="Fung_rhodopsin"/>
    <property type="match status" value="1"/>
</dbReference>
<evidence type="ECO:0000259" key="8">
    <source>
        <dbReference type="Pfam" id="PF20684"/>
    </source>
</evidence>
<protein>
    <submittedName>
        <fullName evidence="9">Integral membrane protein</fullName>
    </submittedName>
</protein>
<keyword evidence="10" id="KW-1185">Reference proteome</keyword>
<evidence type="ECO:0000256" key="3">
    <source>
        <dbReference type="ARBA" id="ARBA00022989"/>
    </source>
</evidence>
<feature type="region of interest" description="Disordered" evidence="6">
    <location>
        <begin position="333"/>
        <end position="353"/>
    </location>
</feature>
<evidence type="ECO:0000256" key="7">
    <source>
        <dbReference type="SAM" id="Phobius"/>
    </source>
</evidence>
<dbReference type="PANTHER" id="PTHR33048:SF129">
    <property type="entry name" value="INTEGRAL MEMBRANE PROTEIN-RELATED"/>
    <property type="match status" value="1"/>
</dbReference>
<feature type="transmembrane region" description="Helical" evidence="7">
    <location>
        <begin position="260"/>
        <end position="279"/>
    </location>
</feature>
<evidence type="ECO:0000313" key="9">
    <source>
        <dbReference type="EMBL" id="KZL79748.1"/>
    </source>
</evidence>
<dbReference type="AlphaFoldDB" id="A0A161W773"/>
<proteinExistence type="inferred from homology"/>
<evidence type="ECO:0000313" key="10">
    <source>
        <dbReference type="Proteomes" id="UP000076584"/>
    </source>
</evidence>
<keyword evidence="4 7" id="KW-0472">Membrane</keyword>
<gene>
    <name evidence="9" type="ORF">CI238_02062</name>
</gene>
<accession>A0A161W773</accession>
<dbReference type="PANTHER" id="PTHR33048">
    <property type="entry name" value="PTH11-LIKE INTEGRAL MEMBRANE PROTEIN (AFU_ORTHOLOGUE AFUA_5G11245)"/>
    <property type="match status" value="1"/>
</dbReference>
<evidence type="ECO:0000256" key="1">
    <source>
        <dbReference type="ARBA" id="ARBA00004141"/>
    </source>
</evidence>
<sequence length="370" mass="42187">MRFPPANVVLSWPPPNYIDPIERGPALMIVELTSLSIALLCLCLRLYVRFFIIRKSWWDDWLMVAATIFCTSVTICVIFATQLYGWNLHVWDLTPNYLRQGRQVSIAGQTLFLFASGLSKLSILTSYLRIAPLGSSFRRLTWMAMFVIFALLWIFLIVLWTQCLPAWHYWDLLVDNRNCLDEWPPLAGQTITTVATDFLVYILPIPTLFRLRLPATQRVVLLLLFSLGTVVVVAGVMRTYWVHYVEEETYDVTWEGFDLWIWTALEANLAVVCGCVPVLRRLLPSTSDSKPSTLMDVSAPPTIGSGKKKKGKRHDSDHDIERHAMGLINAPSFTDGDSINMPPPTSSPGWSPILDSWARRQHQQHCRHGR</sequence>
<reference evidence="9 10" key="1">
    <citation type="submission" date="2015-06" db="EMBL/GenBank/DDBJ databases">
        <title>Survival trade-offs in plant roots during colonization by closely related pathogenic and mutualistic fungi.</title>
        <authorList>
            <person name="Hacquard S."/>
            <person name="Kracher B."/>
            <person name="Hiruma K."/>
            <person name="Weinman A."/>
            <person name="Muench P."/>
            <person name="Garrido Oter R."/>
            <person name="Ver Loren van Themaat E."/>
            <person name="Dallerey J.-F."/>
            <person name="Damm U."/>
            <person name="Henrissat B."/>
            <person name="Lespinet O."/>
            <person name="Thon M."/>
            <person name="Kemen E."/>
            <person name="McHardy A.C."/>
            <person name="Schulze-Lefert P."/>
            <person name="O'Connell R.J."/>
        </authorList>
    </citation>
    <scope>NUCLEOTIDE SEQUENCE [LARGE SCALE GENOMIC DNA]</scope>
    <source>
        <strain evidence="9 10">MAFF 238704</strain>
    </source>
</reference>
<name>A0A161W773_COLIC</name>
<dbReference type="InterPro" id="IPR049326">
    <property type="entry name" value="Rhodopsin_dom_fungi"/>
</dbReference>
<comment type="caution">
    <text evidence="9">The sequence shown here is derived from an EMBL/GenBank/DDBJ whole genome shotgun (WGS) entry which is preliminary data.</text>
</comment>
<feature type="transmembrane region" description="Helical" evidence="7">
    <location>
        <begin position="26"/>
        <end position="48"/>
    </location>
</feature>
<keyword evidence="3 7" id="KW-1133">Transmembrane helix</keyword>
<feature type="transmembrane region" description="Helical" evidence="7">
    <location>
        <begin position="140"/>
        <end position="167"/>
    </location>
</feature>
<evidence type="ECO:0000256" key="6">
    <source>
        <dbReference type="SAM" id="MobiDB-lite"/>
    </source>
</evidence>
<evidence type="ECO:0000256" key="5">
    <source>
        <dbReference type="ARBA" id="ARBA00038359"/>
    </source>
</evidence>
<dbReference type="GO" id="GO:0016020">
    <property type="term" value="C:membrane"/>
    <property type="evidence" value="ECO:0007669"/>
    <property type="project" value="UniProtKB-SubCell"/>
</dbReference>
<evidence type="ECO:0000256" key="2">
    <source>
        <dbReference type="ARBA" id="ARBA00022692"/>
    </source>
</evidence>
<feature type="transmembrane region" description="Helical" evidence="7">
    <location>
        <begin position="221"/>
        <end position="240"/>
    </location>
</feature>